<name>A0A183LQQ4_9TREM</name>
<gene>
    <name evidence="1" type="ORF">SMRZ_LOCUS6129</name>
</gene>
<dbReference type="Gene3D" id="3.60.10.10">
    <property type="entry name" value="Endonuclease/exonuclease/phosphatase"/>
    <property type="match status" value="1"/>
</dbReference>
<proteinExistence type="predicted"/>
<sequence length="166" mass="18821">MRKYNLTVLRISETHWTHAGQHRLGREEEENAPHMQRVAPTLSEEARNALVGSESSGSLIIKTPFKTKNVGITMNVVQYYALTNNSNDDNIDQFYERLQSIIAKFPGKNLTILMGDLSVKVVMNNSGFEDIMGRYGLGEENVNGERFANLYPFNKMVIDDTIFNFA</sequence>
<reference evidence="1 2" key="1">
    <citation type="submission" date="2018-11" db="EMBL/GenBank/DDBJ databases">
        <authorList>
            <consortium name="Pathogen Informatics"/>
        </authorList>
    </citation>
    <scope>NUCLEOTIDE SEQUENCE [LARGE SCALE GENOMIC DNA]</scope>
    <source>
        <strain evidence="1 2">Zambia</strain>
    </source>
</reference>
<dbReference type="SUPFAM" id="SSF56219">
    <property type="entry name" value="DNase I-like"/>
    <property type="match status" value="1"/>
</dbReference>
<keyword evidence="2" id="KW-1185">Reference proteome</keyword>
<dbReference type="InterPro" id="IPR036691">
    <property type="entry name" value="Endo/exonu/phosph_ase_sf"/>
</dbReference>
<organism evidence="1 2">
    <name type="scientific">Schistosoma margrebowiei</name>
    <dbReference type="NCBI Taxonomy" id="48269"/>
    <lineage>
        <taxon>Eukaryota</taxon>
        <taxon>Metazoa</taxon>
        <taxon>Spiralia</taxon>
        <taxon>Lophotrochozoa</taxon>
        <taxon>Platyhelminthes</taxon>
        <taxon>Trematoda</taxon>
        <taxon>Digenea</taxon>
        <taxon>Strigeidida</taxon>
        <taxon>Schistosomatoidea</taxon>
        <taxon>Schistosomatidae</taxon>
        <taxon>Schistosoma</taxon>
    </lineage>
</organism>
<dbReference type="EMBL" id="UZAI01002235">
    <property type="protein sequence ID" value="VDO69546.1"/>
    <property type="molecule type" value="Genomic_DNA"/>
</dbReference>
<evidence type="ECO:0000313" key="1">
    <source>
        <dbReference type="EMBL" id="VDO69546.1"/>
    </source>
</evidence>
<dbReference type="AlphaFoldDB" id="A0A183LQQ4"/>
<dbReference type="Proteomes" id="UP000277204">
    <property type="component" value="Unassembled WGS sequence"/>
</dbReference>
<accession>A0A183LQQ4</accession>
<evidence type="ECO:0000313" key="2">
    <source>
        <dbReference type="Proteomes" id="UP000277204"/>
    </source>
</evidence>
<protein>
    <submittedName>
        <fullName evidence="1">Uncharacterized protein</fullName>
    </submittedName>
</protein>